<dbReference type="PANTHER" id="PTHR30489">
    <property type="entry name" value="LIPOPROTEIN-RELEASING SYSTEM TRANSMEMBRANE PROTEIN LOLE"/>
    <property type="match status" value="1"/>
</dbReference>
<dbReference type="GO" id="GO:0098797">
    <property type="term" value="C:plasma membrane protein complex"/>
    <property type="evidence" value="ECO:0007669"/>
    <property type="project" value="TreeGrafter"/>
</dbReference>
<dbReference type="PANTHER" id="PTHR30489:SF0">
    <property type="entry name" value="LIPOPROTEIN-RELEASING SYSTEM TRANSMEMBRANE PROTEIN LOLE"/>
    <property type="match status" value="1"/>
</dbReference>
<feature type="transmembrane region" description="Helical" evidence="1">
    <location>
        <begin position="55"/>
        <end position="72"/>
    </location>
</feature>
<name>A0A7Z7FFQ4_9BURK</name>
<evidence type="ECO:0000256" key="1">
    <source>
        <dbReference type="SAM" id="Phobius"/>
    </source>
</evidence>
<comment type="caution">
    <text evidence="2">The sequence shown here is derived from an EMBL/GenBank/DDBJ whole genome shotgun (WGS) entry which is preliminary data.</text>
</comment>
<evidence type="ECO:0000313" key="3">
    <source>
        <dbReference type="Proteomes" id="UP000198900"/>
    </source>
</evidence>
<dbReference type="RefSeq" id="WP_167306434.1">
    <property type="nucleotide sequence ID" value="NZ_FNDI01000001.1"/>
</dbReference>
<keyword evidence="3" id="KW-1185">Reference proteome</keyword>
<dbReference type="EMBL" id="FNDI01000001">
    <property type="protein sequence ID" value="SDG93359.1"/>
    <property type="molecule type" value="Genomic_DNA"/>
</dbReference>
<protein>
    <submittedName>
        <fullName evidence="2">FtsX-like permease family protein</fullName>
    </submittedName>
</protein>
<accession>A0A7Z7FFQ4</accession>
<keyword evidence="1" id="KW-1133">Transmembrane helix</keyword>
<gene>
    <name evidence="2" type="ORF">SAMN04487926_101273</name>
</gene>
<sequence length="89" mass="9858">MGLVGTVVGVALGCVVWWRIPWLVPMIEHLLHVQFLPPSVYFISELPSELVPGDVVKIGVIAFVLSCLATLYPSWRGAKVRPAEALRYE</sequence>
<keyword evidence="1" id="KW-0472">Membrane</keyword>
<dbReference type="GO" id="GO:0044874">
    <property type="term" value="P:lipoprotein localization to outer membrane"/>
    <property type="evidence" value="ECO:0007669"/>
    <property type="project" value="TreeGrafter"/>
</dbReference>
<keyword evidence="1" id="KW-0812">Transmembrane</keyword>
<dbReference type="InterPro" id="IPR051447">
    <property type="entry name" value="Lipoprotein-release_system"/>
</dbReference>
<dbReference type="Proteomes" id="UP000198900">
    <property type="component" value="Unassembled WGS sequence"/>
</dbReference>
<organism evidence="2 3">
    <name type="scientific">Paraburkholderia steynii</name>
    <dbReference type="NCBI Taxonomy" id="1245441"/>
    <lineage>
        <taxon>Bacteria</taxon>
        <taxon>Pseudomonadati</taxon>
        <taxon>Pseudomonadota</taxon>
        <taxon>Betaproteobacteria</taxon>
        <taxon>Burkholderiales</taxon>
        <taxon>Burkholderiaceae</taxon>
        <taxon>Paraburkholderia</taxon>
    </lineage>
</organism>
<evidence type="ECO:0000313" key="2">
    <source>
        <dbReference type="EMBL" id="SDG93359.1"/>
    </source>
</evidence>
<dbReference type="AlphaFoldDB" id="A0A7Z7FFQ4"/>
<reference evidence="2" key="1">
    <citation type="submission" date="2016-10" db="EMBL/GenBank/DDBJ databases">
        <authorList>
            <person name="Varghese N."/>
            <person name="Submissions S."/>
        </authorList>
    </citation>
    <scope>NUCLEOTIDE SEQUENCE [LARGE SCALE GENOMIC DNA]</scope>
    <source>
        <strain evidence="2">YR281</strain>
    </source>
</reference>
<proteinExistence type="predicted"/>